<feature type="compositionally biased region" description="Basic and acidic residues" evidence="2">
    <location>
        <begin position="129"/>
        <end position="138"/>
    </location>
</feature>
<feature type="region of interest" description="Disordered" evidence="2">
    <location>
        <begin position="151"/>
        <end position="172"/>
    </location>
</feature>
<gene>
    <name evidence="3" type="ORF">B0T24DRAFT_599908</name>
</gene>
<dbReference type="Proteomes" id="UP001287356">
    <property type="component" value="Unassembled WGS sequence"/>
</dbReference>
<sequence>MVSSPFYNASDDAAPDEKRMTKAEVLELATRHIKTLSRENSSLRRECQELLELPSRVGARDAAAAAAPRDPRTAQGPGSAGANLGHMTVERVQREMDRVSQSGSPTGLKMQDKFNKVQESLATSQNAQDKAELPRMQPKFDQEMAKAEAQKLAQSAQMVNPQQHMKSIASWS</sequence>
<dbReference type="SUPFAM" id="SSF47459">
    <property type="entry name" value="HLH, helix-loop-helix DNA-binding domain"/>
    <property type="match status" value="1"/>
</dbReference>
<evidence type="ECO:0000313" key="4">
    <source>
        <dbReference type="Proteomes" id="UP001287356"/>
    </source>
</evidence>
<evidence type="ECO:0000313" key="3">
    <source>
        <dbReference type="EMBL" id="KAK3360842.1"/>
    </source>
</evidence>
<accession>A0AAE0JSN3</accession>
<feature type="compositionally biased region" description="Polar residues" evidence="2">
    <location>
        <begin position="117"/>
        <end position="128"/>
    </location>
</feature>
<organism evidence="3 4">
    <name type="scientific">Lasiosphaeria ovina</name>
    <dbReference type="NCBI Taxonomy" id="92902"/>
    <lineage>
        <taxon>Eukaryota</taxon>
        <taxon>Fungi</taxon>
        <taxon>Dikarya</taxon>
        <taxon>Ascomycota</taxon>
        <taxon>Pezizomycotina</taxon>
        <taxon>Sordariomycetes</taxon>
        <taxon>Sordariomycetidae</taxon>
        <taxon>Sordariales</taxon>
        <taxon>Lasiosphaeriaceae</taxon>
        <taxon>Lasiosphaeria</taxon>
    </lineage>
</organism>
<keyword evidence="4" id="KW-1185">Reference proteome</keyword>
<dbReference type="InterPro" id="IPR036638">
    <property type="entry name" value="HLH_DNA-bd_sf"/>
</dbReference>
<feature type="coiled-coil region" evidence="1">
    <location>
        <begin position="26"/>
        <end position="53"/>
    </location>
</feature>
<reference evidence="3" key="1">
    <citation type="journal article" date="2023" name="Mol. Phylogenet. Evol.">
        <title>Genome-scale phylogeny and comparative genomics of the fungal order Sordariales.</title>
        <authorList>
            <person name="Hensen N."/>
            <person name="Bonometti L."/>
            <person name="Westerberg I."/>
            <person name="Brannstrom I.O."/>
            <person name="Guillou S."/>
            <person name="Cros-Aarteil S."/>
            <person name="Calhoun S."/>
            <person name="Haridas S."/>
            <person name="Kuo A."/>
            <person name="Mondo S."/>
            <person name="Pangilinan J."/>
            <person name="Riley R."/>
            <person name="LaButti K."/>
            <person name="Andreopoulos B."/>
            <person name="Lipzen A."/>
            <person name="Chen C."/>
            <person name="Yan M."/>
            <person name="Daum C."/>
            <person name="Ng V."/>
            <person name="Clum A."/>
            <person name="Steindorff A."/>
            <person name="Ohm R.A."/>
            <person name="Martin F."/>
            <person name="Silar P."/>
            <person name="Natvig D.O."/>
            <person name="Lalanne C."/>
            <person name="Gautier V."/>
            <person name="Ament-Velasquez S.L."/>
            <person name="Kruys A."/>
            <person name="Hutchinson M.I."/>
            <person name="Powell A.J."/>
            <person name="Barry K."/>
            <person name="Miller A.N."/>
            <person name="Grigoriev I.V."/>
            <person name="Debuchy R."/>
            <person name="Gladieux P."/>
            <person name="Hiltunen Thoren M."/>
            <person name="Johannesson H."/>
        </authorList>
    </citation>
    <scope>NUCLEOTIDE SEQUENCE</scope>
    <source>
        <strain evidence="3">CBS 958.72</strain>
    </source>
</reference>
<evidence type="ECO:0000256" key="2">
    <source>
        <dbReference type="SAM" id="MobiDB-lite"/>
    </source>
</evidence>
<feature type="compositionally biased region" description="Basic and acidic residues" evidence="2">
    <location>
        <begin position="88"/>
        <end position="98"/>
    </location>
</feature>
<comment type="caution">
    <text evidence="3">The sequence shown here is derived from an EMBL/GenBank/DDBJ whole genome shotgun (WGS) entry which is preliminary data.</text>
</comment>
<proteinExistence type="predicted"/>
<keyword evidence="1" id="KW-0175">Coiled coil</keyword>
<evidence type="ECO:0000256" key="1">
    <source>
        <dbReference type="SAM" id="Coils"/>
    </source>
</evidence>
<dbReference type="AlphaFoldDB" id="A0AAE0JSN3"/>
<dbReference type="EMBL" id="JAULSN010000014">
    <property type="protein sequence ID" value="KAK3360842.1"/>
    <property type="molecule type" value="Genomic_DNA"/>
</dbReference>
<dbReference type="GO" id="GO:0046983">
    <property type="term" value="F:protein dimerization activity"/>
    <property type="evidence" value="ECO:0007669"/>
    <property type="project" value="InterPro"/>
</dbReference>
<name>A0AAE0JSN3_9PEZI</name>
<protein>
    <recommendedName>
        <fullName evidence="5">BHLH domain-containing protein</fullName>
    </recommendedName>
</protein>
<reference evidence="3" key="2">
    <citation type="submission" date="2023-06" db="EMBL/GenBank/DDBJ databases">
        <authorList>
            <consortium name="Lawrence Berkeley National Laboratory"/>
            <person name="Haridas S."/>
            <person name="Hensen N."/>
            <person name="Bonometti L."/>
            <person name="Westerberg I."/>
            <person name="Brannstrom I.O."/>
            <person name="Guillou S."/>
            <person name="Cros-Aarteil S."/>
            <person name="Calhoun S."/>
            <person name="Kuo A."/>
            <person name="Mondo S."/>
            <person name="Pangilinan J."/>
            <person name="Riley R."/>
            <person name="Labutti K."/>
            <person name="Andreopoulos B."/>
            <person name="Lipzen A."/>
            <person name="Chen C."/>
            <person name="Yanf M."/>
            <person name="Daum C."/>
            <person name="Ng V."/>
            <person name="Clum A."/>
            <person name="Steindorff A."/>
            <person name="Ohm R."/>
            <person name="Martin F."/>
            <person name="Silar P."/>
            <person name="Natvig D."/>
            <person name="Lalanne C."/>
            <person name="Gautier V."/>
            <person name="Ament-Velasquez S.L."/>
            <person name="Kruys A."/>
            <person name="Hutchinson M.I."/>
            <person name="Powell A.J."/>
            <person name="Barry K."/>
            <person name="Miller A.N."/>
            <person name="Grigoriev I.V."/>
            <person name="Debuchy R."/>
            <person name="Gladieux P."/>
            <person name="Thoren M.H."/>
            <person name="Johannesson H."/>
        </authorList>
    </citation>
    <scope>NUCLEOTIDE SEQUENCE</scope>
    <source>
        <strain evidence="3">CBS 958.72</strain>
    </source>
</reference>
<evidence type="ECO:0008006" key="5">
    <source>
        <dbReference type="Google" id="ProtNLM"/>
    </source>
</evidence>
<feature type="region of interest" description="Disordered" evidence="2">
    <location>
        <begin position="55"/>
        <end position="138"/>
    </location>
</feature>
<feature type="compositionally biased region" description="Polar residues" evidence="2">
    <location>
        <begin position="152"/>
        <end position="172"/>
    </location>
</feature>